<dbReference type="InterPro" id="IPR043128">
    <property type="entry name" value="Rev_trsase/Diguanyl_cyclase"/>
</dbReference>
<dbReference type="InterPro" id="IPR050706">
    <property type="entry name" value="Cyclic-di-GMP_PDE-like"/>
</dbReference>
<dbReference type="SUPFAM" id="SSF55073">
    <property type="entry name" value="Nucleotide cyclase"/>
    <property type="match status" value="1"/>
</dbReference>
<feature type="domain" description="GGDEF" evidence="3">
    <location>
        <begin position="273"/>
        <end position="407"/>
    </location>
</feature>
<proteinExistence type="predicted"/>
<dbReference type="InterPro" id="IPR000160">
    <property type="entry name" value="GGDEF_dom"/>
</dbReference>
<dbReference type="Pfam" id="PF00563">
    <property type="entry name" value="EAL"/>
    <property type="match status" value="1"/>
</dbReference>
<protein>
    <submittedName>
        <fullName evidence="4">EAL domain-containing protein</fullName>
    </submittedName>
</protein>
<keyword evidence="1" id="KW-0812">Transmembrane</keyword>
<gene>
    <name evidence="4" type="ORF">EBI00_05810</name>
</gene>
<evidence type="ECO:0000259" key="3">
    <source>
        <dbReference type="PROSITE" id="PS50887"/>
    </source>
</evidence>
<dbReference type="SMART" id="SM00052">
    <property type="entry name" value="EAL"/>
    <property type="match status" value="1"/>
</dbReference>
<dbReference type="Proteomes" id="UP000280507">
    <property type="component" value="Unassembled WGS sequence"/>
</dbReference>
<evidence type="ECO:0000313" key="5">
    <source>
        <dbReference type="Proteomes" id="UP000280507"/>
    </source>
</evidence>
<dbReference type="OrthoDB" id="1316910at2"/>
<dbReference type="PROSITE" id="PS50883">
    <property type="entry name" value="EAL"/>
    <property type="match status" value="1"/>
</dbReference>
<organism evidence="4 5">
    <name type="scientific">Marinomonas hwangdonensis</name>
    <dbReference type="NCBI Taxonomy" id="1053647"/>
    <lineage>
        <taxon>Bacteria</taxon>
        <taxon>Pseudomonadati</taxon>
        <taxon>Pseudomonadota</taxon>
        <taxon>Gammaproteobacteria</taxon>
        <taxon>Oceanospirillales</taxon>
        <taxon>Oceanospirillaceae</taxon>
        <taxon>Marinomonas</taxon>
    </lineage>
</organism>
<dbReference type="NCBIfam" id="TIGR00254">
    <property type="entry name" value="GGDEF"/>
    <property type="match status" value="1"/>
</dbReference>
<sequence>MASFLELQKDKSFRLKLISICLILALSVSIVYVVVSYRLAADLGIKTELESLHKQAMLIHSELIINDKNRVAATSLSNVTALESKALKDKVSDLVNRVYFNDHSHTDELYLKITGPRLNLAISHQFSPVQIETLTTMLSLSLENMPLSAMQNGVKKVGETQFIWYIVDESDYQVLLVKTARSLDDTLDFVMKRLTITSVIVFWLATWFALTLSSWMNKRVQDKNDALAHLATHDSLTGLPNRLFLADLMRLSITDHSQSEQRKPAKLKSTPVKEGCLFVIDLDKFKEVNDAFGHAAGDFLLISVAQKLNDILAPSQTLIRTGGDEFIIWAPEMSAKEAETLAAQLVIVCNEPITINDFFINTGASVGFSHYPSHAQDAESLIIYADMAMYEAKQKRCGWSMFSEVSPNNGQQRLKLRADLDNALSQKQIKLYYQPKVMLQNGQVIGVEALARWYHPTDGQLSPAYFVDLIEQGGRVQEFGRYIILAAIEQMAVWQQQGILTPVAINLSPFNLLDPELLSFTLTSLEQHKVAPSQLEIELIESATSVNIDYIASKLTDFRNAGIKLAIDDFGTGMSSLSYLSNLNVNHIKIDRSFIDNLEHDPKKRAIVSTAIALAEPLNCQVIAEGIETKAQVDILIKMGCFCGQGYYFAKPMDVKDIEAVLLENTTLPFS</sequence>
<reference evidence="4 5" key="1">
    <citation type="journal article" date="2012" name="Int. J. Syst. Evol. Microbiol.">
        <title>Marinomonas hwangdonensis sp. nov., isolated from seawater.</title>
        <authorList>
            <person name="Jung Y.T."/>
            <person name="Oh T.K."/>
            <person name="Yoon J.H."/>
        </authorList>
    </citation>
    <scope>NUCLEOTIDE SEQUENCE [LARGE SCALE GENOMIC DNA]</scope>
    <source>
        <strain evidence="4 5">HDW-15</strain>
    </source>
</reference>
<keyword evidence="5" id="KW-1185">Reference proteome</keyword>
<feature type="transmembrane region" description="Helical" evidence="1">
    <location>
        <begin position="17"/>
        <end position="37"/>
    </location>
</feature>
<keyword evidence="1" id="KW-1133">Transmembrane helix</keyword>
<dbReference type="Gene3D" id="3.30.70.270">
    <property type="match status" value="1"/>
</dbReference>
<dbReference type="GO" id="GO:0071111">
    <property type="term" value="F:cyclic-guanylate-specific phosphodiesterase activity"/>
    <property type="evidence" value="ECO:0007669"/>
    <property type="project" value="InterPro"/>
</dbReference>
<dbReference type="SMART" id="SM00267">
    <property type="entry name" value="GGDEF"/>
    <property type="match status" value="1"/>
</dbReference>
<dbReference type="InterPro" id="IPR035919">
    <property type="entry name" value="EAL_sf"/>
</dbReference>
<evidence type="ECO:0000313" key="4">
    <source>
        <dbReference type="EMBL" id="RNF51416.1"/>
    </source>
</evidence>
<dbReference type="CDD" id="cd01949">
    <property type="entry name" value="GGDEF"/>
    <property type="match status" value="1"/>
</dbReference>
<accession>A0A3M8Q5K8</accession>
<dbReference type="RefSeq" id="WP_123094990.1">
    <property type="nucleotide sequence ID" value="NZ_RIZG01000003.1"/>
</dbReference>
<feature type="domain" description="EAL" evidence="2">
    <location>
        <begin position="413"/>
        <end position="666"/>
    </location>
</feature>
<evidence type="ECO:0000256" key="1">
    <source>
        <dbReference type="SAM" id="Phobius"/>
    </source>
</evidence>
<dbReference type="AlphaFoldDB" id="A0A3M8Q5K8"/>
<dbReference type="InterPro" id="IPR029787">
    <property type="entry name" value="Nucleotide_cyclase"/>
</dbReference>
<comment type="caution">
    <text evidence="4">The sequence shown here is derived from an EMBL/GenBank/DDBJ whole genome shotgun (WGS) entry which is preliminary data.</text>
</comment>
<feature type="transmembrane region" description="Helical" evidence="1">
    <location>
        <begin position="194"/>
        <end position="216"/>
    </location>
</feature>
<dbReference type="Pfam" id="PF00990">
    <property type="entry name" value="GGDEF"/>
    <property type="match status" value="1"/>
</dbReference>
<dbReference type="Gene3D" id="3.20.20.450">
    <property type="entry name" value="EAL domain"/>
    <property type="match status" value="1"/>
</dbReference>
<dbReference type="PANTHER" id="PTHR33121">
    <property type="entry name" value="CYCLIC DI-GMP PHOSPHODIESTERASE PDEF"/>
    <property type="match status" value="1"/>
</dbReference>
<keyword evidence="1" id="KW-0472">Membrane</keyword>
<dbReference type="EMBL" id="RIZG01000003">
    <property type="protein sequence ID" value="RNF51416.1"/>
    <property type="molecule type" value="Genomic_DNA"/>
</dbReference>
<name>A0A3M8Q5K8_9GAMM</name>
<dbReference type="InterPro" id="IPR001633">
    <property type="entry name" value="EAL_dom"/>
</dbReference>
<dbReference type="PANTHER" id="PTHR33121:SF32">
    <property type="entry name" value="RNASE E SPECIFICITY FACTOR CSRD"/>
    <property type="match status" value="1"/>
</dbReference>
<dbReference type="PROSITE" id="PS50887">
    <property type="entry name" value="GGDEF"/>
    <property type="match status" value="1"/>
</dbReference>
<evidence type="ECO:0000259" key="2">
    <source>
        <dbReference type="PROSITE" id="PS50883"/>
    </source>
</evidence>
<dbReference type="CDD" id="cd01948">
    <property type="entry name" value="EAL"/>
    <property type="match status" value="1"/>
</dbReference>
<dbReference type="SUPFAM" id="SSF141868">
    <property type="entry name" value="EAL domain-like"/>
    <property type="match status" value="1"/>
</dbReference>